<dbReference type="PANTHER" id="PTHR45786">
    <property type="entry name" value="DNA BINDING PROTEIN-LIKE"/>
    <property type="match status" value="1"/>
</dbReference>
<proteinExistence type="predicted"/>
<evidence type="ECO:0000256" key="1">
    <source>
        <dbReference type="SAM" id="MobiDB-lite"/>
    </source>
</evidence>
<evidence type="ECO:0000259" key="2">
    <source>
        <dbReference type="Pfam" id="PF14214"/>
    </source>
</evidence>
<name>A0A0K0EIY9_STRER</name>
<dbReference type="Pfam" id="PF14214">
    <property type="entry name" value="Helitron_like_N"/>
    <property type="match status" value="1"/>
</dbReference>
<feature type="domain" description="Helitron helicase-like" evidence="2">
    <location>
        <begin position="679"/>
        <end position="871"/>
    </location>
</feature>
<protein>
    <submittedName>
        <fullName evidence="3">Helitron_like_N domain-containing protein</fullName>
    </submittedName>
</protein>
<reference evidence="3" key="1">
    <citation type="submission" date="2015-08" db="UniProtKB">
        <authorList>
            <consortium name="WormBaseParasite"/>
        </authorList>
    </citation>
    <scope>IDENTIFICATION</scope>
</reference>
<dbReference type="PANTHER" id="PTHR45786:SF74">
    <property type="entry name" value="ATP-DEPENDENT DNA HELICASE"/>
    <property type="match status" value="1"/>
</dbReference>
<dbReference type="STRING" id="6248.A0A0K0EIY9"/>
<dbReference type="InterPro" id="IPR025476">
    <property type="entry name" value="Helitron_helicase-like"/>
</dbReference>
<accession>A0A0K0EIY9</accession>
<evidence type="ECO:0000313" key="3">
    <source>
        <dbReference type="WBParaSite" id="SSTP_0000944200.1"/>
    </source>
</evidence>
<dbReference type="AlphaFoldDB" id="A0A0K0EIY9"/>
<sequence>MSQSTNPLIIKNSDLIMLFENCKGNSDNNGINSSIDTANTDIQMESDSEDTICLETQEEIVEMGDLKNNEIIDILRANGSITYFDYIIKLGEKIGFNDFQNVVTNHKDYVISNFQKKFQDIIRPLADKANHCRLNFNRKKNKKNKDALDDFNNEKNSEVTKLINEIYDYCKGNSDNNDINSSIDTANTDIQMESNSQPLSVNSLYDTSNDENIFENFFDFQILCDEGNDELVELLNNLKISENLMAVEDVNVDDESITIRRYNLRKRNENTNYRLLAGYENEESTHSNSNEQDMGETDNDIPYQPSRYELLRFQDNNEIREHNNSEMNEEYVYSNDMLPYRFRNHNDNNEMPTKNIININQPRTFKNLGYKKNFKLLPRDMGTILDGNKCNFCGAIYFYNEKVGVKCCGKGKFNESIKMTNDYPDELKNYFDINNEYGKIFLYNIRNINYDVSYGQFNFTPRKLGGPFTKGIQPVVLQGNSYSRLNIRIENLRNLAMENIKNAQYFMIGTEEYNAMNVQYSNNNAPAANVNRNNGNENEVESIKKSFRHFLIDQPIARNYRTFVNFLKENEGNEEFEKKFFQLRIVKPGPRDDRNEAVPMDPNEVAFIYDSKDGNIPRMDILLAYKSNNENIPKLMALNRNHPLIDALTYSVLFPKGEKTYDADKRKENLTTYPSRREFIRYNLYQRNDKAILLKSSRLLQQFIIDYYVRIENDITEYAQKLNKNRYELQKTFGNVRDNVVDVGIEENNDDEEIFNPDSEEETSSRILKSLTGGPKWYKFKEQNALAVQRFYGKPHLFITFTCNPKWPEIINSLPNGFKSTDRPDIVVRVFALKLNELINMLRKGLFGEEEYLFYSVEVQKRGLPHAHILLRIKDFNKTTSVIDNIVSAELPNQEEDNQLFNSVVKHMLHQNCSTLKGKSPCWNLRKNECSKSFPKPFVKETFIDRISGKVNYKRNNNSNDNIILNSGRKIDNSYVVPYNPFLLKYFDAHINIEIVNQVLAVSYLFKYFVKDGETNRVNVEMLFNDKNKDEISEYQKVRCIGPTDAIWKIYEYPVVRNTVTVEVLYIHEKPKNNQHVFLPYLNEDNDFLHGNDLNTDADALNHLMTANTIGKSKLMAYFDLMNEERNKLNPDEEILN</sequence>
<dbReference type="WBParaSite" id="SSTP_0000944200.1">
    <property type="protein sequence ID" value="SSTP_0000944200.1"/>
    <property type="gene ID" value="SSTP_0000944200"/>
</dbReference>
<feature type="region of interest" description="Disordered" evidence="1">
    <location>
        <begin position="279"/>
        <end position="301"/>
    </location>
</feature>
<organism evidence="3">
    <name type="scientific">Strongyloides stercoralis</name>
    <name type="common">Threadworm</name>
    <dbReference type="NCBI Taxonomy" id="6248"/>
    <lineage>
        <taxon>Eukaryota</taxon>
        <taxon>Metazoa</taxon>
        <taxon>Ecdysozoa</taxon>
        <taxon>Nematoda</taxon>
        <taxon>Chromadorea</taxon>
        <taxon>Rhabditida</taxon>
        <taxon>Tylenchina</taxon>
        <taxon>Panagrolaimomorpha</taxon>
        <taxon>Strongyloidoidea</taxon>
        <taxon>Strongyloididae</taxon>
        <taxon>Strongyloides</taxon>
    </lineage>
</organism>